<feature type="transmembrane region" description="Helical" evidence="13">
    <location>
        <begin position="266"/>
        <end position="285"/>
    </location>
</feature>
<evidence type="ECO:0000256" key="1">
    <source>
        <dbReference type="ARBA" id="ARBA00004141"/>
    </source>
</evidence>
<feature type="transmembrane region" description="Helical" evidence="13">
    <location>
        <begin position="96"/>
        <end position="114"/>
    </location>
</feature>
<feature type="transmembrane region" description="Helical" evidence="13">
    <location>
        <begin position="73"/>
        <end position="90"/>
    </location>
</feature>
<proteinExistence type="inferred from homology"/>
<evidence type="ECO:0000256" key="8">
    <source>
        <dbReference type="ARBA" id="ARBA00022984"/>
    </source>
</evidence>
<name>A0ABY8MFV0_9SPIO</name>
<comment type="pathway">
    <text evidence="13">Cell wall biogenesis; peptidoglycan biosynthesis.</text>
</comment>
<keyword evidence="5 13" id="KW-0808">Transferase</keyword>
<dbReference type="CDD" id="cd06852">
    <property type="entry name" value="GT_MraY"/>
    <property type="match status" value="1"/>
</dbReference>
<evidence type="ECO:0000256" key="11">
    <source>
        <dbReference type="ARBA" id="ARBA00023306"/>
    </source>
</evidence>
<feature type="transmembrane region" description="Helical" evidence="13">
    <location>
        <begin position="342"/>
        <end position="361"/>
    </location>
</feature>
<keyword evidence="4 13" id="KW-0132">Cell division</keyword>
<dbReference type="PROSITE" id="PS01348">
    <property type="entry name" value="MRAY_2"/>
    <property type="match status" value="1"/>
</dbReference>
<evidence type="ECO:0000256" key="12">
    <source>
        <dbReference type="ARBA" id="ARBA00023316"/>
    </source>
</evidence>
<keyword evidence="13" id="KW-0460">Magnesium</keyword>
<dbReference type="PANTHER" id="PTHR22926:SF5">
    <property type="entry name" value="PHOSPHO-N-ACETYLMURAMOYL-PENTAPEPTIDE-TRANSFERASE HOMOLOG"/>
    <property type="match status" value="1"/>
</dbReference>
<evidence type="ECO:0000256" key="5">
    <source>
        <dbReference type="ARBA" id="ARBA00022679"/>
    </source>
</evidence>
<dbReference type="InterPro" id="IPR003524">
    <property type="entry name" value="PNAcMuramoyl-5peptid_Trfase"/>
</dbReference>
<evidence type="ECO:0000313" key="16">
    <source>
        <dbReference type="Proteomes" id="UP001228690"/>
    </source>
</evidence>
<evidence type="ECO:0000256" key="7">
    <source>
        <dbReference type="ARBA" id="ARBA00022960"/>
    </source>
</evidence>
<sequence length="364" mass="40236">MILSLFDYFVEHYNLPNIFTYISFRSAMAAVCGFLIALLPGRWVIDKLRIMKFGQEVRSDGPKTHLKKSGTPTMGGLLIILSVLVSSALWLDVHSLYNWILLLAIAGYGLLGFLDDYLKIVRKNSDGLLARFKLIGQFLLGISIGCLVYYNGNEYTTYIYFPFYKEPILDLGFWNGIPYIAFVTLLLTASSNAVNLTDGLDGLATGLTLITLVPFAVIAYVIGRADFASYLFLPHIAGASELSIGILALLGASLGFLWFNSHPARVMMGDTGSLAYGGALGTIAILLKKEILLPIIGGVFVLETLSVILQVLYFKCTGGKRLFRMAPLHHHFELKGWHENQVVNRFWILGVIFALIGLLALKVR</sequence>
<keyword evidence="9 13" id="KW-1133">Transmembrane helix</keyword>
<dbReference type="PROSITE" id="PS01347">
    <property type="entry name" value="MRAY_1"/>
    <property type="match status" value="1"/>
</dbReference>
<dbReference type="Proteomes" id="UP001228690">
    <property type="component" value="Chromosome"/>
</dbReference>
<dbReference type="HAMAP" id="MF_00038">
    <property type="entry name" value="MraY"/>
    <property type="match status" value="1"/>
</dbReference>
<comment type="similarity">
    <text evidence="2 13">Belongs to the glycosyltransferase 4 family. MraY subfamily.</text>
</comment>
<keyword evidence="6 13" id="KW-0812">Transmembrane</keyword>
<feature type="transmembrane region" description="Helical" evidence="13">
    <location>
        <begin position="134"/>
        <end position="152"/>
    </location>
</feature>
<evidence type="ECO:0000256" key="2">
    <source>
        <dbReference type="ARBA" id="ARBA00005583"/>
    </source>
</evidence>
<keyword evidence="3" id="KW-0997">Cell inner membrane</keyword>
<feature type="transmembrane region" description="Helical" evidence="13">
    <location>
        <begin position="291"/>
        <end position="314"/>
    </location>
</feature>
<evidence type="ECO:0000256" key="9">
    <source>
        <dbReference type="ARBA" id="ARBA00022989"/>
    </source>
</evidence>
<dbReference type="InterPro" id="IPR018480">
    <property type="entry name" value="PNAcMuramoyl-5peptid_Trfase_CS"/>
</dbReference>
<keyword evidence="13" id="KW-0479">Metal-binding</keyword>
<keyword evidence="12 13" id="KW-0961">Cell wall biogenesis/degradation</keyword>
<feature type="transmembrane region" description="Helical" evidence="13">
    <location>
        <begin position="172"/>
        <end position="190"/>
    </location>
</feature>
<keyword evidence="10 13" id="KW-0472">Membrane</keyword>
<organism evidence="15 16">
    <name type="scientific">Candidatus Haliotispira prima</name>
    <dbReference type="NCBI Taxonomy" id="3034016"/>
    <lineage>
        <taxon>Bacteria</taxon>
        <taxon>Pseudomonadati</taxon>
        <taxon>Spirochaetota</taxon>
        <taxon>Spirochaetia</taxon>
        <taxon>Spirochaetales</taxon>
        <taxon>Spirochaetaceae</taxon>
        <taxon>Candidatus Haliotispira</taxon>
    </lineage>
</organism>
<dbReference type="EC" id="2.7.8.13" evidence="13 14"/>
<accession>A0ABY8MFV0</accession>
<comment type="subcellular location">
    <subcellularLocation>
        <location evidence="13">Cell membrane</location>
        <topology evidence="13">Multi-pass membrane protein</topology>
    </subcellularLocation>
    <subcellularLocation>
        <location evidence="1">Membrane</location>
        <topology evidence="1">Multi-pass membrane protein</topology>
    </subcellularLocation>
</comment>
<dbReference type="Pfam" id="PF00953">
    <property type="entry name" value="Glycos_transf_4"/>
    <property type="match status" value="1"/>
</dbReference>
<protein>
    <recommendedName>
        <fullName evidence="13 14">Phospho-N-acetylmuramoyl-pentapeptide-transferase</fullName>
        <ecNumber evidence="13 14">2.7.8.13</ecNumber>
    </recommendedName>
    <alternativeName>
        <fullName evidence="13">UDP-MurNAc-pentapeptide phosphotransferase</fullName>
    </alternativeName>
</protein>
<dbReference type="GO" id="GO:0016740">
    <property type="term" value="F:transferase activity"/>
    <property type="evidence" value="ECO:0007669"/>
    <property type="project" value="UniProtKB-KW"/>
</dbReference>
<dbReference type="NCBIfam" id="TIGR00445">
    <property type="entry name" value="mraY"/>
    <property type="match status" value="1"/>
</dbReference>
<comment type="catalytic activity">
    <reaction evidence="13">
        <text>UDP-N-acetyl-alpha-D-muramoyl-L-alanyl-gamma-D-glutamyl-meso-2,6-diaminopimeloyl-D-alanyl-D-alanine + di-trans,octa-cis-undecaprenyl phosphate = di-trans,octa-cis-undecaprenyl diphospho-N-acetyl-alpha-D-muramoyl-L-alanyl-D-glutamyl-meso-2,6-diaminopimeloyl-D-alanyl-D-alanine + UMP</text>
        <dbReference type="Rhea" id="RHEA:28386"/>
        <dbReference type="ChEBI" id="CHEBI:57865"/>
        <dbReference type="ChEBI" id="CHEBI:60392"/>
        <dbReference type="ChEBI" id="CHEBI:61386"/>
        <dbReference type="ChEBI" id="CHEBI:61387"/>
        <dbReference type="EC" id="2.7.8.13"/>
    </reaction>
</comment>
<feature type="transmembrane region" description="Helical" evidence="13">
    <location>
        <begin position="20"/>
        <end position="45"/>
    </location>
</feature>
<keyword evidence="7 13" id="KW-0133">Cell shape</keyword>
<keyword evidence="16" id="KW-1185">Reference proteome</keyword>
<keyword evidence="8 13" id="KW-0573">Peptidoglycan synthesis</keyword>
<feature type="transmembrane region" description="Helical" evidence="13">
    <location>
        <begin position="202"/>
        <end position="222"/>
    </location>
</feature>
<comment type="function">
    <text evidence="13">Catalyzes the initial step of the lipid cycle reactions in the biosynthesis of the cell wall peptidoglycan: transfers peptidoglycan precursor phospho-MurNAc-pentapeptide from UDP-MurNAc-pentapeptide onto the lipid carrier undecaprenyl phosphate, yielding undecaprenyl-pyrophosphoryl-MurNAc-pentapeptide, known as lipid I.</text>
</comment>
<comment type="cofactor">
    <cofactor evidence="13">
        <name>Mg(2+)</name>
        <dbReference type="ChEBI" id="CHEBI:18420"/>
    </cofactor>
</comment>
<evidence type="ECO:0000256" key="13">
    <source>
        <dbReference type="HAMAP-Rule" id="MF_00038"/>
    </source>
</evidence>
<evidence type="ECO:0000256" key="4">
    <source>
        <dbReference type="ARBA" id="ARBA00022618"/>
    </source>
</evidence>
<dbReference type="InterPro" id="IPR000715">
    <property type="entry name" value="Glycosyl_transferase_4"/>
</dbReference>
<dbReference type="EMBL" id="CP123443">
    <property type="protein sequence ID" value="WGK68741.1"/>
    <property type="molecule type" value="Genomic_DNA"/>
</dbReference>
<evidence type="ECO:0000256" key="14">
    <source>
        <dbReference type="NCBIfam" id="TIGR00445"/>
    </source>
</evidence>
<dbReference type="Pfam" id="PF10555">
    <property type="entry name" value="MraY_sig1"/>
    <property type="match status" value="1"/>
</dbReference>
<keyword evidence="11 13" id="KW-0131">Cell cycle</keyword>
<reference evidence="15 16" key="1">
    <citation type="submission" date="2023-04" db="EMBL/GenBank/DDBJ databases">
        <title>Spirochaete genome identified in red abalone sample constitutes a novel genus.</title>
        <authorList>
            <person name="Sharma S.P."/>
            <person name="Purcell C.M."/>
            <person name="Hyde J.R."/>
            <person name="Severin A.J."/>
        </authorList>
    </citation>
    <scope>NUCLEOTIDE SEQUENCE [LARGE SCALE GENOMIC DNA]</scope>
    <source>
        <strain evidence="15 16">SP-2023</strain>
    </source>
</reference>
<evidence type="ECO:0000256" key="10">
    <source>
        <dbReference type="ARBA" id="ARBA00023136"/>
    </source>
</evidence>
<dbReference type="PANTHER" id="PTHR22926">
    <property type="entry name" value="PHOSPHO-N-ACETYLMURAMOYL-PENTAPEPTIDE-TRANSFERASE"/>
    <property type="match status" value="1"/>
</dbReference>
<evidence type="ECO:0000256" key="3">
    <source>
        <dbReference type="ARBA" id="ARBA00022519"/>
    </source>
</evidence>
<gene>
    <name evidence="13 15" type="primary">mraY</name>
    <name evidence="15" type="ORF">P0082_09660</name>
</gene>
<evidence type="ECO:0000313" key="15">
    <source>
        <dbReference type="EMBL" id="WGK68741.1"/>
    </source>
</evidence>
<dbReference type="RefSeq" id="WP_326926927.1">
    <property type="nucleotide sequence ID" value="NZ_CP123443.1"/>
</dbReference>
<evidence type="ECO:0000256" key="6">
    <source>
        <dbReference type="ARBA" id="ARBA00022692"/>
    </source>
</evidence>
<keyword evidence="13" id="KW-1003">Cell membrane</keyword>